<feature type="transmembrane region" description="Helical" evidence="11">
    <location>
        <begin position="37"/>
        <end position="56"/>
    </location>
</feature>
<geneLocation type="plasmid" evidence="12 13">
    <name>unnamed1</name>
</geneLocation>
<evidence type="ECO:0000313" key="13">
    <source>
        <dbReference type="Proteomes" id="UP000509579"/>
    </source>
</evidence>
<name>A0A6N1XA44_9BURK</name>
<dbReference type="GO" id="GO:0015199">
    <property type="term" value="F:amino-acid betaine transmembrane transporter activity"/>
    <property type="evidence" value="ECO:0007669"/>
    <property type="project" value="TreeGrafter"/>
</dbReference>
<comment type="subcellular location">
    <subcellularLocation>
        <location evidence="1">Cell inner membrane</location>
        <topology evidence="1">Multi-pass membrane protein</topology>
    </subcellularLocation>
    <subcellularLocation>
        <location evidence="10">Cell membrane</location>
        <topology evidence="10">Multi-pass membrane protein</topology>
    </subcellularLocation>
</comment>
<dbReference type="PANTHER" id="PTHR30561">
    <property type="entry name" value="SMR FAMILY PROTON-DEPENDENT DRUG EFFLUX TRANSPORTER SUGE"/>
    <property type="match status" value="1"/>
</dbReference>
<keyword evidence="4" id="KW-0813">Transport</keyword>
<evidence type="ECO:0000256" key="3">
    <source>
        <dbReference type="ARBA" id="ARBA00021114"/>
    </source>
</evidence>
<feature type="transmembrane region" description="Helical" evidence="11">
    <location>
        <begin position="6"/>
        <end position="25"/>
    </location>
</feature>
<evidence type="ECO:0000256" key="11">
    <source>
        <dbReference type="SAM" id="Phobius"/>
    </source>
</evidence>
<dbReference type="GO" id="GO:1990961">
    <property type="term" value="P:xenobiotic detoxification by transmembrane export across the plasma membrane"/>
    <property type="evidence" value="ECO:0007669"/>
    <property type="project" value="UniProtKB-ARBA"/>
</dbReference>
<dbReference type="PANTHER" id="PTHR30561:SF6">
    <property type="entry name" value="SPERMIDINE EXPORT PROTEIN MDTI"/>
    <property type="match status" value="1"/>
</dbReference>
<evidence type="ECO:0000256" key="8">
    <source>
        <dbReference type="ARBA" id="ARBA00022989"/>
    </source>
</evidence>
<dbReference type="FunFam" id="1.10.3730.20:FF:000001">
    <property type="entry name" value="Quaternary ammonium compound resistance transporter SugE"/>
    <property type="match status" value="1"/>
</dbReference>
<evidence type="ECO:0000256" key="6">
    <source>
        <dbReference type="ARBA" id="ARBA00022519"/>
    </source>
</evidence>
<dbReference type="KEGG" id="aant:HUK68_20330"/>
<dbReference type="InterPro" id="IPR045324">
    <property type="entry name" value="Small_multidrug_res"/>
</dbReference>
<dbReference type="InterPro" id="IPR000390">
    <property type="entry name" value="Small_drug/metabolite_transptr"/>
</dbReference>
<dbReference type="GO" id="GO:0031460">
    <property type="term" value="P:glycine betaine transport"/>
    <property type="evidence" value="ECO:0007669"/>
    <property type="project" value="TreeGrafter"/>
</dbReference>
<evidence type="ECO:0000256" key="2">
    <source>
        <dbReference type="ARBA" id="ARBA00011359"/>
    </source>
</evidence>
<dbReference type="RefSeq" id="WP_175506072.1">
    <property type="nucleotide sequence ID" value="NZ_CAURQT010000012.1"/>
</dbReference>
<dbReference type="AlphaFoldDB" id="A0A6N1XA44"/>
<dbReference type="EMBL" id="CP054841">
    <property type="protein sequence ID" value="QKV55283.1"/>
    <property type="molecule type" value="Genomic_DNA"/>
</dbReference>
<dbReference type="GO" id="GO:1903711">
    <property type="term" value="P:spermidine transmembrane transport"/>
    <property type="evidence" value="ECO:0007669"/>
    <property type="project" value="TreeGrafter"/>
</dbReference>
<dbReference type="GO" id="GO:0005886">
    <property type="term" value="C:plasma membrane"/>
    <property type="evidence" value="ECO:0007669"/>
    <property type="project" value="UniProtKB-SubCell"/>
</dbReference>
<evidence type="ECO:0000256" key="9">
    <source>
        <dbReference type="ARBA" id="ARBA00023136"/>
    </source>
</evidence>
<dbReference type="Proteomes" id="UP000509579">
    <property type="component" value="Plasmid unnamed1"/>
</dbReference>
<dbReference type="GO" id="GO:0015220">
    <property type="term" value="F:choline transmembrane transporter activity"/>
    <property type="evidence" value="ECO:0007669"/>
    <property type="project" value="TreeGrafter"/>
</dbReference>
<keyword evidence="12" id="KW-0614">Plasmid</keyword>
<dbReference type="Pfam" id="PF00893">
    <property type="entry name" value="Multi_Drug_Res"/>
    <property type="match status" value="1"/>
</dbReference>
<comment type="subunit">
    <text evidence="2">Forms a complex with MdtJ.</text>
</comment>
<keyword evidence="6" id="KW-0997">Cell inner membrane</keyword>
<reference evidence="12 13" key="1">
    <citation type="submission" date="2020-06" db="EMBL/GenBank/DDBJ databases">
        <title>Acidovorax antarctica sp. nov., isolated from Corinth ice sheet soil, Antarctic Fields Peninsula.</title>
        <authorList>
            <person name="Xu Q."/>
            <person name="Peng F."/>
        </authorList>
    </citation>
    <scope>NUCLEOTIDE SEQUENCE [LARGE SCALE GENOMIC DNA]</scope>
    <source>
        <strain evidence="12 13">16-35-5</strain>
        <plasmid evidence="12 13">unnamed1</plasmid>
    </source>
</reference>
<evidence type="ECO:0000256" key="4">
    <source>
        <dbReference type="ARBA" id="ARBA00022448"/>
    </source>
</evidence>
<dbReference type="SUPFAM" id="SSF103481">
    <property type="entry name" value="Multidrug resistance efflux transporter EmrE"/>
    <property type="match status" value="1"/>
</dbReference>
<keyword evidence="13" id="KW-1185">Reference proteome</keyword>
<feature type="transmembrane region" description="Helical" evidence="11">
    <location>
        <begin position="91"/>
        <end position="108"/>
    </location>
</feature>
<dbReference type="NCBIfam" id="NF007934">
    <property type="entry name" value="PRK10650.1"/>
    <property type="match status" value="1"/>
</dbReference>
<keyword evidence="7 10" id="KW-0812">Transmembrane</keyword>
<organism evidence="12 13">
    <name type="scientific">Comamonas antarctica</name>
    <dbReference type="NCBI Taxonomy" id="2743470"/>
    <lineage>
        <taxon>Bacteria</taxon>
        <taxon>Pseudomonadati</taxon>
        <taxon>Pseudomonadota</taxon>
        <taxon>Betaproteobacteria</taxon>
        <taxon>Burkholderiales</taxon>
        <taxon>Comamonadaceae</taxon>
        <taxon>Comamonas</taxon>
    </lineage>
</organism>
<sequence>MQNAQFIHFAYMAVAILLEVAANIFIKSSQGWRRKHWGVLGIACVLASFTALSQAVKGIELSVAYALWGGMGIVLTSAAGWLLFRQALARRGCAGIALIVLGVLLLKLA</sequence>
<evidence type="ECO:0000256" key="1">
    <source>
        <dbReference type="ARBA" id="ARBA00004429"/>
    </source>
</evidence>
<dbReference type="GO" id="GO:0015297">
    <property type="term" value="F:antiporter activity"/>
    <property type="evidence" value="ECO:0007669"/>
    <property type="project" value="TreeGrafter"/>
</dbReference>
<protein>
    <recommendedName>
        <fullName evidence="3">Spermidine export protein MdtI</fullName>
    </recommendedName>
</protein>
<evidence type="ECO:0000256" key="7">
    <source>
        <dbReference type="ARBA" id="ARBA00022692"/>
    </source>
</evidence>
<evidence type="ECO:0000313" key="12">
    <source>
        <dbReference type="EMBL" id="QKV55283.1"/>
    </source>
</evidence>
<keyword evidence="9 11" id="KW-0472">Membrane</keyword>
<proteinExistence type="inferred from homology"/>
<accession>A0A6N1XA44</accession>
<comment type="similarity">
    <text evidence="10">Belongs to the drug/metabolite transporter (DMT) superfamily. Small multidrug resistance (SMR) (TC 2.A.7.1) family.</text>
</comment>
<feature type="transmembrane region" description="Helical" evidence="11">
    <location>
        <begin position="62"/>
        <end position="84"/>
    </location>
</feature>
<keyword evidence="8 11" id="KW-1133">Transmembrane helix</keyword>
<evidence type="ECO:0000256" key="5">
    <source>
        <dbReference type="ARBA" id="ARBA00022475"/>
    </source>
</evidence>
<keyword evidence="5" id="KW-1003">Cell membrane</keyword>
<dbReference type="Gene3D" id="1.10.3730.20">
    <property type="match status" value="1"/>
</dbReference>
<evidence type="ECO:0000256" key="10">
    <source>
        <dbReference type="RuleBase" id="RU003942"/>
    </source>
</evidence>
<dbReference type="InterPro" id="IPR037185">
    <property type="entry name" value="EmrE-like"/>
</dbReference>
<gene>
    <name evidence="12" type="primary">mdtI</name>
    <name evidence="12" type="ORF">HUK68_20330</name>
</gene>